<reference evidence="1 2" key="1">
    <citation type="submission" date="2024-10" db="EMBL/GenBank/DDBJ databases">
        <authorList>
            <person name="Kim D."/>
        </authorList>
    </citation>
    <scope>NUCLEOTIDE SEQUENCE [LARGE SCALE GENOMIC DNA]</scope>
    <source>
        <strain evidence="1">BH-2024</strain>
    </source>
</reference>
<organism evidence="1 2">
    <name type="scientific">Heterodera trifolii</name>
    <dbReference type="NCBI Taxonomy" id="157864"/>
    <lineage>
        <taxon>Eukaryota</taxon>
        <taxon>Metazoa</taxon>
        <taxon>Ecdysozoa</taxon>
        <taxon>Nematoda</taxon>
        <taxon>Chromadorea</taxon>
        <taxon>Rhabditida</taxon>
        <taxon>Tylenchina</taxon>
        <taxon>Tylenchomorpha</taxon>
        <taxon>Tylenchoidea</taxon>
        <taxon>Heteroderidae</taxon>
        <taxon>Heteroderinae</taxon>
        <taxon>Heterodera</taxon>
    </lineage>
</organism>
<dbReference type="AlphaFoldDB" id="A0ABD2M6I5"/>
<evidence type="ECO:0000313" key="1">
    <source>
        <dbReference type="EMBL" id="KAL3122682.1"/>
    </source>
</evidence>
<dbReference type="Proteomes" id="UP001620626">
    <property type="component" value="Unassembled WGS sequence"/>
</dbReference>
<protein>
    <submittedName>
        <fullName evidence="1">Uncharacterized protein</fullName>
    </submittedName>
</protein>
<accession>A0ABD2M6I5</accession>
<name>A0ABD2M6I5_9BILA</name>
<evidence type="ECO:0000313" key="2">
    <source>
        <dbReference type="Proteomes" id="UP001620626"/>
    </source>
</evidence>
<sequence>MFNEFCGFVVTRIRVQLTRLNDCTRDDVGFCHVILLNGCPPYTAQKYTKISSKIYCKTWLVGVKKKNDTQIQSQKSKVGEHLQQNDNKLKQELDKVIVNSYKFIGLGGGRRGGANLNLAEQKIQKHFARNNLFQGTDEADNQRDFVNLESEYVDKQIVADLI</sequence>
<comment type="caution">
    <text evidence="1">The sequence shown here is derived from an EMBL/GenBank/DDBJ whole genome shotgun (WGS) entry which is preliminary data.</text>
</comment>
<gene>
    <name evidence="1" type="ORF">niasHT_009579</name>
</gene>
<proteinExistence type="predicted"/>
<keyword evidence="2" id="KW-1185">Reference proteome</keyword>
<dbReference type="EMBL" id="JBICBT010000130">
    <property type="protein sequence ID" value="KAL3122682.1"/>
    <property type="molecule type" value="Genomic_DNA"/>
</dbReference>